<proteinExistence type="predicted"/>
<keyword evidence="2" id="KW-1185">Reference proteome</keyword>
<name>A0A0B7FK85_THACB</name>
<reference evidence="1 2" key="1">
    <citation type="submission" date="2014-11" db="EMBL/GenBank/DDBJ databases">
        <authorList>
            <person name="Wibberg Daniel"/>
        </authorList>
    </citation>
    <scope>NUCLEOTIDE SEQUENCE [LARGE SCALE GENOMIC DNA]</scope>
    <source>
        <strain evidence="1">Rhizoctonia solani AG1-IB 7/3/14</strain>
    </source>
</reference>
<accession>A0A0B7FK85</accession>
<dbReference type="Proteomes" id="UP000059188">
    <property type="component" value="Unassembled WGS sequence"/>
</dbReference>
<evidence type="ECO:0000313" key="2">
    <source>
        <dbReference type="Proteomes" id="UP000059188"/>
    </source>
</evidence>
<sequence>MPIVLATHVINIFHPHSLLNNRVALAGDDRCTYTADPGIFAALKLPTSIRSIANIACIKFGYRISFRHQSCWIH</sequence>
<organism evidence="1 2">
    <name type="scientific">Thanatephorus cucumeris (strain AG1-IB / isolate 7/3/14)</name>
    <name type="common">Lettuce bottom rot fungus</name>
    <name type="synonym">Rhizoctonia solani</name>
    <dbReference type="NCBI Taxonomy" id="1108050"/>
    <lineage>
        <taxon>Eukaryota</taxon>
        <taxon>Fungi</taxon>
        <taxon>Dikarya</taxon>
        <taxon>Basidiomycota</taxon>
        <taxon>Agaricomycotina</taxon>
        <taxon>Agaricomycetes</taxon>
        <taxon>Cantharellales</taxon>
        <taxon>Ceratobasidiaceae</taxon>
        <taxon>Rhizoctonia</taxon>
        <taxon>Rhizoctonia solani AG-1</taxon>
    </lineage>
</organism>
<gene>
    <name evidence="1" type="ORF">RSOLAG1IB_02815</name>
</gene>
<dbReference type="EMBL" id="LN679102">
    <property type="protein sequence ID" value="CEL58070.1"/>
    <property type="molecule type" value="Genomic_DNA"/>
</dbReference>
<evidence type="ECO:0000313" key="1">
    <source>
        <dbReference type="EMBL" id="CEL58070.1"/>
    </source>
</evidence>
<dbReference type="AlphaFoldDB" id="A0A0B7FK85"/>
<protein>
    <submittedName>
        <fullName evidence="1">Uncharacterized protein</fullName>
    </submittedName>
</protein>